<dbReference type="GO" id="GO:0004190">
    <property type="term" value="F:aspartic-type endopeptidase activity"/>
    <property type="evidence" value="ECO:0007669"/>
    <property type="project" value="UniProtKB-KW"/>
</dbReference>
<dbReference type="Gene3D" id="2.40.70.10">
    <property type="entry name" value="Acid Proteases"/>
    <property type="match status" value="2"/>
</dbReference>
<evidence type="ECO:0000259" key="6">
    <source>
        <dbReference type="PROSITE" id="PS51767"/>
    </source>
</evidence>
<feature type="chain" id="PRO_5043485480" evidence="5">
    <location>
        <begin position="17"/>
        <end position="446"/>
    </location>
</feature>
<name>A0AAV9E7H8_ACOCL</name>
<evidence type="ECO:0000313" key="8">
    <source>
        <dbReference type="Proteomes" id="UP001180020"/>
    </source>
</evidence>
<evidence type="ECO:0000256" key="2">
    <source>
        <dbReference type="PIRSR" id="PIRSR601461-1"/>
    </source>
</evidence>
<feature type="active site" evidence="2">
    <location>
        <position position="132"/>
    </location>
</feature>
<proteinExistence type="inferred from homology"/>
<dbReference type="InterPro" id="IPR032861">
    <property type="entry name" value="TAXi_N"/>
</dbReference>
<dbReference type="PROSITE" id="PS51767">
    <property type="entry name" value="PEPTIDASE_A1"/>
    <property type="match status" value="1"/>
</dbReference>
<dbReference type="SUPFAM" id="SSF50630">
    <property type="entry name" value="Acid proteases"/>
    <property type="match status" value="1"/>
</dbReference>
<evidence type="ECO:0000256" key="1">
    <source>
        <dbReference type="ARBA" id="ARBA00007447"/>
    </source>
</evidence>
<dbReference type="InterPro" id="IPR032799">
    <property type="entry name" value="TAXi_C"/>
</dbReference>
<dbReference type="Pfam" id="PF14543">
    <property type="entry name" value="TAXi_N"/>
    <property type="match status" value="1"/>
</dbReference>
<evidence type="ECO:0000313" key="7">
    <source>
        <dbReference type="EMBL" id="KAK1308925.1"/>
    </source>
</evidence>
<feature type="region of interest" description="Disordered" evidence="4">
    <location>
        <begin position="82"/>
        <end position="106"/>
    </location>
</feature>
<feature type="domain" description="Peptidase A1" evidence="6">
    <location>
        <begin position="114"/>
        <end position="441"/>
    </location>
</feature>
<protein>
    <submittedName>
        <fullName evidence="7">Protein ASPARTIC PROTEASE IN GUARD CELL 2</fullName>
    </submittedName>
</protein>
<dbReference type="EMBL" id="JAUJYO010000009">
    <property type="protein sequence ID" value="KAK1308925.1"/>
    <property type="molecule type" value="Genomic_DNA"/>
</dbReference>
<dbReference type="AlphaFoldDB" id="A0AAV9E7H8"/>
<sequence>MLLLCFFSTVVYNVHAMKHHIIRVDSLLPSKNCSTTTGPQRPSTLQITHRHGPCSPFPTTTTPPTPAEILRHDRARLAFLQRKHSRPESSSSSDSESEMANIPATTPPMGIDRYVVTVGYGTPVLNFTVVFDTGSSRCWIQCQPCTSCYSQIDPIFDPSASSSYANIACGATQCTQSSDTVCSASNCMYYDKNGTNSADGSTTNGNLATETLTLTSDDVFPDFAFGCREDEGHIGGFAGLLGLGREYGSLVQQTSATFGGVFSYCLPSSSSSNGFLTFGSDDDSTTSTPLLSQPMQDLYNVGLSGISVNGQNLGIPPSVFSTAGTVVDSGTTITQLPQGAYDALRSAFQAGMSQYPTAPGNSMFDTCYDLSNYHTVTVPTVTLHFDGGADLEVDHSGTLFTESGVSCLAFAAATGVGIIGNTQQKTVEVAYDLGAERLSFRPGACT</sequence>
<dbReference type="InterPro" id="IPR033121">
    <property type="entry name" value="PEPTIDASE_A1"/>
</dbReference>
<evidence type="ECO:0000256" key="4">
    <source>
        <dbReference type="SAM" id="MobiDB-lite"/>
    </source>
</evidence>
<keyword evidence="8" id="KW-1185">Reference proteome</keyword>
<dbReference type="FunFam" id="2.40.70.10:FF:000013">
    <property type="entry name" value="Aspartyl protease AED1"/>
    <property type="match status" value="1"/>
</dbReference>
<dbReference type="FunFam" id="2.40.70.10:FF:000031">
    <property type="entry name" value="Aspartyl protease AED1"/>
    <property type="match status" value="1"/>
</dbReference>
<feature type="compositionally biased region" description="Polar residues" evidence="4">
    <location>
        <begin position="33"/>
        <end position="47"/>
    </location>
</feature>
<dbReference type="Pfam" id="PF14541">
    <property type="entry name" value="TAXi_C"/>
    <property type="match status" value="1"/>
</dbReference>
<evidence type="ECO:0000256" key="3">
    <source>
        <dbReference type="RuleBase" id="RU000454"/>
    </source>
</evidence>
<dbReference type="Proteomes" id="UP001180020">
    <property type="component" value="Unassembled WGS sequence"/>
</dbReference>
<dbReference type="GO" id="GO:0006508">
    <property type="term" value="P:proteolysis"/>
    <property type="evidence" value="ECO:0007669"/>
    <property type="project" value="UniProtKB-KW"/>
</dbReference>
<keyword evidence="5" id="KW-0732">Signal</keyword>
<keyword evidence="3" id="KW-0378">Hydrolase</keyword>
<dbReference type="PROSITE" id="PS00141">
    <property type="entry name" value="ASP_PROTEASE"/>
    <property type="match status" value="1"/>
</dbReference>
<accession>A0AAV9E7H8</accession>
<reference evidence="7" key="1">
    <citation type="journal article" date="2023" name="Nat. Commun.">
        <title>Diploid and tetraploid genomes of Acorus and the evolution of monocots.</title>
        <authorList>
            <person name="Ma L."/>
            <person name="Liu K.W."/>
            <person name="Li Z."/>
            <person name="Hsiao Y.Y."/>
            <person name="Qi Y."/>
            <person name="Fu T."/>
            <person name="Tang G.D."/>
            <person name="Zhang D."/>
            <person name="Sun W.H."/>
            <person name="Liu D.K."/>
            <person name="Li Y."/>
            <person name="Chen G.Z."/>
            <person name="Liu X.D."/>
            <person name="Liao X.Y."/>
            <person name="Jiang Y.T."/>
            <person name="Yu X."/>
            <person name="Hao Y."/>
            <person name="Huang J."/>
            <person name="Zhao X.W."/>
            <person name="Ke S."/>
            <person name="Chen Y.Y."/>
            <person name="Wu W.L."/>
            <person name="Hsu J.L."/>
            <person name="Lin Y.F."/>
            <person name="Huang M.D."/>
            <person name="Li C.Y."/>
            <person name="Huang L."/>
            <person name="Wang Z.W."/>
            <person name="Zhao X."/>
            <person name="Zhong W.Y."/>
            <person name="Peng D.H."/>
            <person name="Ahmad S."/>
            <person name="Lan S."/>
            <person name="Zhang J.S."/>
            <person name="Tsai W.C."/>
            <person name="Van de Peer Y."/>
            <person name="Liu Z.J."/>
        </authorList>
    </citation>
    <scope>NUCLEOTIDE SEQUENCE</scope>
    <source>
        <strain evidence="7">CP</strain>
    </source>
</reference>
<dbReference type="InterPro" id="IPR001969">
    <property type="entry name" value="Aspartic_peptidase_AS"/>
</dbReference>
<reference evidence="7" key="2">
    <citation type="submission" date="2023-06" db="EMBL/GenBank/DDBJ databases">
        <authorList>
            <person name="Ma L."/>
            <person name="Liu K.-W."/>
            <person name="Li Z."/>
            <person name="Hsiao Y.-Y."/>
            <person name="Qi Y."/>
            <person name="Fu T."/>
            <person name="Tang G."/>
            <person name="Zhang D."/>
            <person name="Sun W.-H."/>
            <person name="Liu D.-K."/>
            <person name="Li Y."/>
            <person name="Chen G.-Z."/>
            <person name="Liu X.-D."/>
            <person name="Liao X.-Y."/>
            <person name="Jiang Y.-T."/>
            <person name="Yu X."/>
            <person name="Hao Y."/>
            <person name="Huang J."/>
            <person name="Zhao X.-W."/>
            <person name="Ke S."/>
            <person name="Chen Y.-Y."/>
            <person name="Wu W.-L."/>
            <person name="Hsu J.-L."/>
            <person name="Lin Y.-F."/>
            <person name="Huang M.-D."/>
            <person name="Li C.-Y."/>
            <person name="Huang L."/>
            <person name="Wang Z.-W."/>
            <person name="Zhao X."/>
            <person name="Zhong W.-Y."/>
            <person name="Peng D.-H."/>
            <person name="Ahmad S."/>
            <person name="Lan S."/>
            <person name="Zhang J.-S."/>
            <person name="Tsai W.-C."/>
            <person name="Van De Peer Y."/>
            <person name="Liu Z.-J."/>
        </authorList>
    </citation>
    <scope>NUCLEOTIDE SEQUENCE</scope>
    <source>
        <strain evidence="7">CP</strain>
        <tissue evidence="7">Leaves</tissue>
    </source>
</reference>
<dbReference type="PANTHER" id="PTHR13683:SF750">
    <property type="entry name" value="ASPARTYL PROTEASE AED1"/>
    <property type="match status" value="1"/>
</dbReference>
<dbReference type="PANTHER" id="PTHR13683">
    <property type="entry name" value="ASPARTYL PROTEASES"/>
    <property type="match status" value="1"/>
</dbReference>
<dbReference type="InterPro" id="IPR001461">
    <property type="entry name" value="Aspartic_peptidase_A1"/>
</dbReference>
<feature type="active site" evidence="2">
    <location>
        <position position="328"/>
    </location>
</feature>
<dbReference type="InterPro" id="IPR021109">
    <property type="entry name" value="Peptidase_aspartic_dom_sf"/>
</dbReference>
<comment type="similarity">
    <text evidence="1 3">Belongs to the peptidase A1 family.</text>
</comment>
<gene>
    <name evidence="7" type="primary">ASPG2</name>
    <name evidence="7" type="ORF">QJS10_CPA09g01888</name>
</gene>
<feature type="region of interest" description="Disordered" evidence="4">
    <location>
        <begin position="33"/>
        <end position="67"/>
    </location>
</feature>
<evidence type="ECO:0000256" key="5">
    <source>
        <dbReference type="SAM" id="SignalP"/>
    </source>
</evidence>
<organism evidence="7 8">
    <name type="scientific">Acorus calamus</name>
    <name type="common">Sweet flag</name>
    <dbReference type="NCBI Taxonomy" id="4465"/>
    <lineage>
        <taxon>Eukaryota</taxon>
        <taxon>Viridiplantae</taxon>
        <taxon>Streptophyta</taxon>
        <taxon>Embryophyta</taxon>
        <taxon>Tracheophyta</taxon>
        <taxon>Spermatophyta</taxon>
        <taxon>Magnoliopsida</taxon>
        <taxon>Liliopsida</taxon>
        <taxon>Acoraceae</taxon>
        <taxon>Acorus</taxon>
    </lineage>
</organism>
<comment type="caution">
    <text evidence="7">The sequence shown here is derived from an EMBL/GenBank/DDBJ whole genome shotgun (WGS) entry which is preliminary data.</text>
</comment>
<dbReference type="PRINTS" id="PR00792">
    <property type="entry name" value="PEPSIN"/>
</dbReference>
<keyword evidence="3" id="KW-0064">Aspartyl protease</keyword>
<feature type="signal peptide" evidence="5">
    <location>
        <begin position="1"/>
        <end position="16"/>
    </location>
</feature>
<keyword evidence="3 7" id="KW-0645">Protease</keyword>